<evidence type="ECO:0000313" key="1">
    <source>
        <dbReference type="EMBL" id="KAK3784047.1"/>
    </source>
</evidence>
<organism evidence="1 2">
    <name type="scientific">Elysia crispata</name>
    <name type="common">lettuce slug</name>
    <dbReference type="NCBI Taxonomy" id="231223"/>
    <lineage>
        <taxon>Eukaryota</taxon>
        <taxon>Metazoa</taxon>
        <taxon>Spiralia</taxon>
        <taxon>Lophotrochozoa</taxon>
        <taxon>Mollusca</taxon>
        <taxon>Gastropoda</taxon>
        <taxon>Heterobranchia</taxon>
        <taxon>Euthyneura</taxon>
        <taxon>Panpulmonata</taxon>
        <taxon>Sacoglossa</taxon>
        <taxon>Placobranchoidea</taxon>
        <taxon>Plakobranchidae</taxon>
        <taxon>Elysia</taxon>
    </lineage>
</organism>
<accession>A0AAE1ACA0</accession>
<proteinExistence type="predicted"/>
<reference evidence="1" key="1">
    <citation type="journal article" date="2023" name="G3 (Bethesda)">
        <title>A reference genome for the long-term kleptoplast-retaining sea slug Elysia crispata morphotype clarki.</title>
        <authorList>
            <person name="Eastman K.E."/>
            <person name="Pendleton A.L."/>
            <person name="Shaikh M.A."/>
            <person name="Suttiyut T."/>
            <person name="Ogas R."/>
            <person name="Tomko P."/>
            <person name="Gavelis G."/>
            <person name="Widhalm J.R."/>
            <person name="Wisecaver J.H."/>
        </authorList>
    </citation>
    <scope>NUCLEOTIDE SEQUENCE</scope>
    <source>
        <strain evidence="1">ECLA1</strain>
    </source>
</reference>
<protein>
    <submittedName>
        <fullName evidence="1">Uncharacterized protein</fullName>
    </submittedName>
</protein>
<keyword evidence="2" id="KW-1185">Reference proteome</keyword>
<sequence length="71" mass="7912">MALKVLFLKPALTCPRLLFNSPDLKDALAQDDIDLSIPHVLAPDIYTILVQVNTCLPPFLFKSLTSTQFLL</sequence>
<evidence type="ECO:0000313" key="2">
    <source>
        <dbReference type="Proteomes" id="UP001283361"/>
    </source>
</evidence>
<gene>
    <name evidence="1" type="ORF">RRG08_025241</name>
</gene>
<name>A0AAE1ACA0_9GAST</name>
<dbReference type="AlphaFoldDB" id="A0AAE1ACA0"/>
<dbReference type="Proteomes" id="UP001283361">
    <property type="component" value="Unassembled WGS sequence"/>
</dbReference>
<dbReference type="EMBL" id="JAWDGP010002313">
    <property type="protein sequence ID" value="KAK3784047.1"/>
    <property type="molecule type" value="Genomic_DNA"/>
</dbReference>
<comment type="caution">
    <text evidence="1">The sequence shown here is derived from an EMBL/GenBank/DDBJ whole genome shotgun (WGS) entry which is preliminary data.</text>
</comment>